<comment type="caution">
    <text evidence="3">The sequence shown here is derived from an EMBL/GenBank/DDBJ whole genome shotgun (WGS) entry which is preliminary data.</text>
</comment>
<feature type="signal peptide" evidence="2">
    <location>
        <begin position="1"/>
        <end position="20"/>
    </location>
</feature>
<keyword evidence="1" id="KW-0812">Transmembrane</keyword>
<evidence type="ECO:0000256" key="1">
    <source>
        <dbReference type="SAM" id="Phobius"/>
    </source>
</evidence>
<keyword evidence="1" id="KW-1133">Transmembrane helix</keyword>
<evidence type="ECO:0000256" key="2">
    <source>
        <dbReference type="SAM" id="SignalP"/>
    </source>
</evidence>
<evidence type="ECO:0000313" key="3">
    <source>
        <dbReference type="EMBL" id="KAG8471009.1"/>
    </source>
</evidence>
<protein>
    <submittedName>
        <fullName evidence="3">Uncharacterized protein</fullName>
    </submittedName>
</protein>
<evidence type="ECO:0000313" key="4">
    <source>
        <dbReference type="Proteomes" id="UP000751190"/>
    </source>
</evidence>
<proteinExistence type="predicted"/>
<accession>A0A8J6CFS6</accession>
<keyword evidence="4" id="KW-1185">Reference proteome</keyword>
<organism evidence="3 4">
    <name type="scientific">Diacronema lutheri</name>
    <name type="common">Unicellular marine alga</name>
    <name type="synonym">Monochrysis lutheri</name>
    <dbReference type="NCBI Taxonomy" id="2081491"/>
    <lineage>
        <taxon>Eukaryota</taxon>
        <taxon>Haptista</taxon>
        <taxon>Haptophyta</taxon>
        <taxon>Pavlovophyceae</taxon>
        <taxon>Pavlovales</taxon>
        <taxon>Pavlovaceae</taxon>
        <taxon>Diacronema</taxon>
    </lineage>
</organism>
<dbReference type="Proteomes" id="UP000751190">
    <property type="component" value="Unassembled WGS sequence"/>
</dbReference>
<dbReference type="AlphaFoldDB" id="A0A8J6CFS6"/>
<keyword evidence="1" id="KW-0472">Membrane</keyword>
<sequence>MAVTALALSLALVVPHALQCFPPGIRFSYSIANFLADNPEWVEAYYQPYSALLLDPDLPAVGEWKSAFMCATKGGAGSTNCQLAAFGDATVVLANTVRNKPVENNGVWWYRTPNLSVGFAPDDKIKQSNADIMDAKTEPGCNYRLSWDMDNHPDRGGWRAGCDIKLDSSTDFYRVLYLSKTAYAPCQPAPPPSPRALHSSCPHAGDDESNWRWSCGMCQRHRCTLYGMNKCAAQYHLTDPQGAQLDQCSCACCRIQCARDKGCPTDCAVPPGPLVEEGLPVAAALESTGSSRALRTWGVVLGALGVAVAAVAAPRALRARSMARAGAALI</sequence>
<reference evidence="3" key="1">
    <citation type="submission" date="2021-05" db="EMBL/GenBank/DDBJ databases">
        <title>The genome of the haptophyte Pavlova lutheri (Diacronema luteri, Pavlovales) - a model for lipid biosynthesis in eukaryotic algae.</title>
        <authorList>
            <person name="Hulatt C.J."/>
            <person name="Posewitz M.C."/>
        </authorList>
    </citation>
    <scope>NUCLEOTIDE SEQUENCE</scope>
    <source>
        <strain evidence="3">NIVA-4/92</strain>
    </source>
</reference>
<gene>
    <name evidence="3" type="ORF">KFE25_009430</name>
</gene>
<dbReference type="EMBL" id="JAGTXO010000001">
    <property type="protein sequence ID" value="KAG8471009.1"/>
    <property type="molecule type" value="Genomic_DNA"/>
</dbReference>
<feature type="transmembrane region" description="Helical" evidence="1">
    <location>
        <begin position="297"/>
        <end position="317"/>
    </location>
</feature>
<keyword evidence="2" id="KW-0732">Signal</keyword>
<feature type="chain" id="PRO_5035193307" evidence="2">
    <location>
        <begin position="21"/>
        <end position="330"/>
    </location>
</feature>
<name>A0A8J6CFS6_DIALT</name>